<dbReference type="SUPFAM" id="SSF52821">
    <property type="entry name" value="Rhodanese/Cell cycle control phosphatase"/>
    <property type="match status" value="2"/>
</dbReference>
<evidence type="ECO:0000256" key="3">
    <source>
        <dbReference type="SAM" id="Phobius"/>
    </source>
</evidence>
<accession>A0A382E6B9</accession>
<keyword evidence="1" id="KW-0808">Transferase</keyword>
<gene>
    <name evidence="5" type="ORF">METZ01_LOCUS198367</name>
</gene>
<dbReference type="AlphaFoldDB" id="A0A382E6B9"/>
<dbReference type="PROSITE" id="PS00380">
    <property type="entry name" value="RHODANESE_1"/>
    <property type="match status" value="1"/>
</dbReference>
<dbReference type="CDD" id="cd01448">
    <property type="entry name" value="TST_Repeat_1"/>
    <property type="match status" value="1"/>
</dbReference>
<name>A0A382E6B9_9ZZZZ</name>
<dbReference type="Gene3D" id="3.40.250.10">
    <property type="entry name" value="Rhodanese-like domain"/>
    <property type="match status" value="2"/>
</dbReference>
<evidence type="ECO:0000256" key="2">
    <source>
        <dbReference type="ARBA" id="ARBA00022737"/>
    </source>
</evidence>
<feature type="non-terminal residue" evidence="5">
    <location>
        <position position="1"/>
    </location>
</feature>
<dbReference type="PANTHER" id="PTHR11364:SF27">
    <property type="entry name" value="SULFURTRANSFERASE"/>
    <property type="match status" value="1"/>
</dbReference>
<protein>
    <recommendedName>
        <fullName evidence="4">Rhodanese domain-containing protein</fullName>
    </recommendedName>
</protein>
<proteinExistence type="predicted"/>
<dbReference type="InterPro" id="IPR001307">
    <property type="entry name" value="Thiosulphate_STrfase_CS"/>
</dbReference>
<dbReference type="EMBL" id="UINC01042628">
    <property type="protein sequence ID" value="SVB45513.1"/>
    <property type="molecule type" value="Genomic_DNA"/>
</dbReference>
<evidence type="ECO:0000256" key="1">
    <source>
        <dbReference type="ARBA" id="ARBA00022679"/>
    </source>
</evidence>
<dbReference type="PANTHER" id="PTHR11364">
    <property type="entry name" value="THIOSULFATE SULFERTANSFERASE"/>
    <property type="match status" value="1"/>
</dbReference>
<keyword evidence="2" id="KW-0677">Repeat</keyword>
<dbReference type="PROSITE" id="PS50206">
    <property type="entry name" value="RHODANESE_3"/>
    <property type="match status" value="2"/>
</dbReference>
<feature type="domain" description="Rhodanese" evidence="4">
    <location>
        <begin position="212"/>
        <end position="298"/>
    </location>
</feature>
<sequence length="301" mass="33108">REYSMAYINPHYLVDTDWLASHLAEPNLRIYDCTTHLIHQNDPALPGPYRVQSGLEDYLQEHIPGAAFIDLQEDLSDTDSNLRFTCPNSSQLLSAFAALGVGDKSQVVLYSQTSPQWATRIWWLLRIVGFDNARVLDGGLTKWKLEQRSVSDQQTAYTPAQLTTTPRTGLMASKEEVLTAINNSKVCTINALRRAQHAGQDDGEFGNYGRPGHISGSVNVPTVELVDSNTTTFLPAEHIASLFTEISVDKADRILTYCGGGIAASATAMLLVMLGFDNVSLYDASLSEWAPDKTLPMDVLN</sequence>
<dbReference type="Pfam" id="PF00581">
    <property type="entry name" value="Rhodanese"/>
    <property type="match status" value="2"/>
</dbReference>
<dbReference type="SMART" id="SM00450">
    <property type="entry name" value="RHOD"/>
    <property type="match status" value="2"/>
</dbReference>
<reference evidence="5" key="1">
    <citation type="submission" date="2018-05" db="EMBL/GenBank/DDBJ databases">
        <authorList>
            <person name="Lanie J.A."/>
            <person name="Ng W.-L."/>
            <person name="Kazmierczak K.M."/>
            <person name="Andrzejewski T.M."/>
            <person name="Davidsen T.M."/>
            <person name="Wayne K.J."/>
            <person name="Tettelin H."/>
            <person name="Glass J.I."/>
            <person name="Rusch D."/>
            <person name="Podicherti R."/>
            <person name="Tsui H.-C.T."/>
            <person name="Winkler M.E."/>
        </authorList>
    </citation>
    <scope>NUCLEOTIDE SEQUENCE</scope>
</reference>
<dbReference type="InterPro" id="IPR036873">
    <property type="entry name" value="Rhodanese-like_dom_sf"/>
</dbReference>
<feature type="domain" description="Rhodanese" evidence="4">
    <location>
        <begin position="56"/>
        <end position="152"/>
    </location>
</feature>
<dbReference type="GO" id="GO:0004792">
    <property type="term" value="F:thiosulfate-cyanide sulfurtransferase activity"/>
    <property type="evidence" value="ECO:0007669"/>
    <property type="project" value="InterPro"/>
</dbReference>
<organism evidence="5">
    <name type="scientific">marine metagenome</name>
    <dbReference type="NCBI Taxonomy" id="408172"/>
    <lineage>
        <taxon>unclassified sequences</taxon>
        <taxon>metagenomes</taxon>
        <taxon>ecological metagenomes</taxon>
    </lineage>
</organism>
<evidence type="ECO:0000313" key="5">
    <source>
        <dbReference type="EMBL" id="SVB45513.1"/>
    </source>
</evidence>
<dbReference type="InterPro" id="IPR045078">
    <property type="entry name" value="TST/MPST-like"/>
</dbReference>
<keyword evidence="3" id="KW-0812">Transmembrane</keyword>
<keyword evidence="3" id="KW-1133">Transmembrane helix</keyword>
<evidence type="ECO:0000259" key="4">
    <source>
        <dbReference type="PROSITE" id="PS50206"/>
    </source>
</evidence>
<dbReference type="InterPro" id="IPR001763">
    <property type="entry name" value="Rhodanese-like_dom"/>
</dbReference>
<feature type="transmembrane region" description="Helical" evidence="3">
    <location>
        <begin position="254"/>
        <end position="276"/>
    </location>
</feature>
<keyword evidence="3" id="KW-0472">Membrane</keyword>